<dbReference type="InterPro" id="IPR001732">
    <property type="entry name" value="UDP-Glc/GDP-Man_DH_N"/>
</dbReference>
<dbReference type="InterPro" id="IPR036220">
    <property type="entry name" value="UDP-Glc/GDP-Man_DH_C_sf"/>
</dbReference>
<dbReference type="PANTHER" id="PTHR43750">
    <property type="entry name" value="UDP-GLUCOSE 6-DEHYDROGENASE TUAD"/>
    <property type="match status" value="1"/>
</dbReference>
<dbReference type="AlphaFoldDB" id="A0A485LV31"/>
<dbReference type="EMBL" id="CAADRN010000029">
    <property type="protein sequence ID" value="VFU11607.1"/>
    <property type="molecule type" value="Genomic_DNA"/>
</dbReference>
<dbReference type="SMART" id="SM00984">
    <property type="entry name" value="UDPG_MGDP_dh_C"/>
    <property type="match status" value="1"/>
</dbReference>
<dbReference type="InterPro" id="IPR008927">
    <property type="entry name" value="6-PGluconate_DH-like_C_sf"/>
</dbReference>
<evidence type="ECO:0000256" key="1">
    <source>
        <dbReference type="ARBA" id="ARBA00004701"/>
    </source>
</evidence>
<comment type="catalytic activity">
    <reaction evidence="6">
        <text>UDP-alpha-D-glucose + 2 NAD(+) + H2O = UDP-alpha-D-glucuronate + 2 NADH + 3 H(+)</text>
        <dbReference type="Rhea" id="RHEA:23596"/>
        <dbReference type="ChEBI" id="CHEBI:15377"/>
        <dbReference type="ChEBI" id="CHEBI:15378"/>
        <dbReference type="ChEBI" id="CHEBI:57540"/>
        <dbReference type="ChEBI" id="CHEBI:57945"/>
        <dbReference type="ChEBI" id="CHEBI:58052"/>
        <dbReference type="ChEBI" id="CHEBI:58885"/>
        <dbReference type="EC" id="1.1.1.22"/>
    </reaction>
</comment>
<dbReference type="PANTHER" id="PTHR43750:SF3">
    <property type="entry name" value="UDP-GLUCOSE 6-DEHYDROGENASE TUAD"/>
    <property type="match status" value="1"/>
</dbReference>
<dbReference type="NCBIfam" id="TIGR03026">
    <property type="entry name" value="NDP-sugDHase"/>
    <property type="match status" value="2"/>
</dbReference>
<dbReference type="GO" id="GO:0000271">
    <property type="term" value="P:polysaccharide biosynthetic process"/>
    <property type="evidence" value="ECO:0007669"/>
    <property type="project" value="InterPro"/>
</dbReference>
<reference evidence="8" key="1">
    <citation type="submission" date="2019-03" db="EMBL/GenBank/DDBJ databases">
        <authorList>
            <person name="Hao L."/>
        </authorList>
    </citation>
    <scope>NUCLEOTIDE SEQUENCE</scope>
</reference>
<dbReference type="Pfam" id="PF03720">
    <property type="entry name" value="UDPG_MGDP_dh_C"/>
    <property type="match status" value="1"/>
</dbReference>
<dbReference type="SUPFAM" id="SSF51735">
    <property type="entry name" value="NAD(P)-binding Rossmann-fold domains"/>
    <property type="match status" value="1"/>
</dbReference>
<evidence type="ECO:0000256" key="2">
    <source>
        <dbReference type="ARBA" id="ARBA00006601"/>
    </source>
</evidence>
<keyword evidence="5" id="KW-0520">NAD</keyword>
<dbReference type="PIRSF" id="PIRSF000124">
    <property type="entry name" value="UDPglc_GDPman_dh"/>
    <property type="match status" value="1"/>
</dbReference>
<sequence length="459" mass="50219">MNISVVGMGYVGLVTGACLASFGHKVFCYDRDPAKIERLTKKIVPVYEKGLKELVEVNVDSGQLLFTCSPKRAYQISDVIIIAVGTPALKTGEPDLSSFFSAARQIGKSLDPERFTVVVTKSTVPVGTWSKLTSILSSRRENGGQSHFGVVSNPEFLREGNALWDTVYPDRIVLGSCSQRSVKVMRDLYRPIIEQSFGNLPGIPPRPGQLKRVELIITTPVNAEMIKYAANAFLATKISFINEIANICERVGSDVTVISRGIGLDSRIGPEFLNAGIGWGGSCFGKDLASILHTAGNYGYFPQIIDAAVQVNTRQRQKIVQDLEELLGDLGGRTIGLLGLSFKPNTNDLRDAPSLEIISGLLEKGAVVKVYDPAAMDECKRQHPELIVTYEHSALEAANDADALIIVTEWAEFRNLDCNQLKGVMKQAVIVDGRNIFDPRTLREKGFIYKGIGRPDNSQ</sequence>
<evidence type="ECO:0000313" key="8">
    <source>
        <dbReference type="EMBL" id="VFU11607.1"/>
    </source>
</evidence>
<feature type="domain" description="UDP-glucose/GDP-mannose dehydrogenase C-terminal" evidence="7">
    <location>
        <begin position="336"/>
        <end position="439"/>
    </location>
</feature>
<dbReference type="Gene3D" id="3.40.50.720">
    <property type="entry name" value="NAD(P)-binding Rossmann-like Domain"/>
    <property type="match status" value="2"/>
</dbReference>
<name>A0A485LV31_9ZZZZ</name>
<dbReference type="InterPro" id="IPR014026">
    <property type="entry name" value="UDP-Glc/GDP-Man_DH_dimer"/>
</dbReference>
<evidence type="ECO:0000256" key="5">
    <source>
        <dbReference type="ARBA" id="ARBA00023027"/>
    </source>
</evidence>
<dbReference type="SUPFAM" id="SSF48179">
    <property type="entry name" value="6-phosphogluconate dehydrogenase C-terminal domain-like"/>
    <property type="match status" value="1"/>
</dbReference>
<evidence type="ECO:0000256" key="4">
    <source>
        <dbReference type="ARBA" id="ARBA00023002"/>
    </source>
</evidence>
<dbReference type="InterPro" id="IPR017476">
    <property type="entry name" value="UDP-Glc/GDP-Man"/>
</dbReference>
<dbReference type="Gene3D" id="1.20.5.100">
    <property type="entry name" value="Cytochrome c1, transmembrane anchor, C-terminal"/>
    <property type="match status" value="1"/>
</dbReference>
<dbReference type="GO" id="GO:0051287">
    <property type="term" value="F:NAD binding"/>
    <property type="evidence" value="ECO:0007669"/>
    <property type="project" value="InterPro"/>
</dbReference>
<evidence type="ECO:0000259" key="7">
    <source>
        <dbReference type="SMART" id="SM00984"/>
    </source>
</evidence>
<dbReference type="InterPro" id="IPR036291">
    <property type="entry name" value="NAD(P)-bd_dom_sf"/>
</dbReference>
<organism evidence="8">
    <name type="scientific">anaerobic digester metagenome</name>
    <dbReference type="NCBI Taxonomy" id="1263854"/>
    <lineage>
        <taxon>unclassified sequences</taxon>
        <taxon>metagenomes</taxon>
        <taxon>ecological metagenomes</taxon>
    </lineage>
</organism>
<protein>
    <recommendedName>
        <fullName evidence="3">UDP-glucose 6-dehydrogenase</fullName>
        <ecNumber evidence="3">1.1.1.22</ecNumber>
    </recommendedName>
</protein>
<proteinExistence type="inferred from homology"/>
<gene>
    <name evidence="8" type="primary">tuaD</name>
    <name evidence="8" type="ORF">SCFA_1240002</name>
</gene>
<dbReference type="EC" id="1.1.1.22" evidence="3"/>
<dbReference type="GO" id="GO:0006065">
    <property type="term" value="P:UDP-glucuronate biosynthetic process"/>
    <property type="evidence" value="ECO:0007669"/>
    <property type="project" value="UniProtKB-UniPathway"/>
</dbReference>
<evidence type="ECO:0000256" key="6">
    <source>
        <dbReference type="ARBA" id="ARBA00047473"/>
    </source>
</evidence>
<dbReference type="GO" id="GO:0003979">
    <property type="term" value="F:UDP-glucose 6-dehydrogenase activity"/>
    <property type="evidence" value="ECO:0007669"/>
    <property type="project" value="UniProtKB-EC"/>
</dbReference>
<comment type="similarity">
    <text evidence="2">Belongs to the UDP-glucose/GDP-mannose dehydrogenase family.</text>
</comment>
<dbReference type="SUPFAM" id="SSF52413">
    <property type="entry name" value="UDP-glucose/GDP-mannose dehydrogenase C-terminal domain"/>
    <property type="match status" value="1"/>
</dbReference>
<evidence type="ECO:0000256" key="3">
    <source>
        <dbReference type="ARBA" id="ARBA00012954"/>
    </source>
</evidence>
<keyword evidence="4 8" id="KW-0560">Oxidoreductase</keyword>
<dbReference type="InterPro" id="IPR028357">
    <property type="entry name" value="UDPglc_DH_bac"/>
</dbReference>
<accession>A0A485LV31</accession>
<comment type="pathway">
    <text evidence="1">Nucleotide-sugar biosynthesis; UDP-alpha-D-glucuronate biosynthesis; UDP-alpha-D-glucuronate from UDP-alpha-D-glucose: step 1/1.</text>
</comment>
<dbReference type="Pfam" id="PF03721">
    <property type="entry name" value="UDPG_MGDP_dh_N"/>
    <property type="match status" value="1"/>
</dbReference>
<dbReference type="PIRSF" id="PIRSF500134">
    <property type="entry name" value="UDPglc_DH_bac"/>
    <property type="match status" value="1"/>
</dbReference>
<dbReference type="InterPro" id="IPR014027">
    <property type="entry name" value="UDP-Glc/GDP-Man_DH_C"/>
</dbReference>
<dbReference type="UniPathway" id="UPA00038">
    <property type="reaction ID" value="UER00491"/>
</dbReference>
<dbReference type="Pfam" id="PF00984">
    <property type="entry name" value="UDPG_MGDP_dh"/>
    <property type="match status" value="1"/>
</dbReference>